<feature type="chain" id="PRO_5003366127" evidence="1">
    <location>
        <begin position="21"/>
        <end position="100"/>
    </location>
</feature>
<dbReference type="Proteomes" id="UP000006639">
    <property type="component" value="Chromosome"/>
</dbReference>
<gene>
    <name evidence="2" type="ordered locus">midi_01129</name>
</gene>
<keyword evidence="1" id="KW-0732">Signal</keyword>
<dbReference type="HOGENOM" id="CLU_2302686_0_0_5"/>
<dbReference type="AlphaFoldDB" id="F7XU47"/>
<organism evidence="2 3">
    <name type="scientific">Midichloria mitochondrii (strain IricVA)</name>
    <dbReference type="NCBI Taxonomy" id="696127"/>
    <lineage>
        <taxon>Bacteria</taxon>
        <taxon>Pseudomonadati</taxon>
        <taxon>Pseudomonadota</taxon>
        <taxon>Alphaproteobacteria</taxon>
        <taxon>Rickettsiales</taxon>
        <taxon>Candidatus Midichloriaceae</taxon>
        <taxon>Candidatus Midichloria</taxon>
    </lineage>
</organism>
<evidence type="ECO:0000256" key="1">
    <source>
        <dbReference type="SAM" id="SignalP"/>
    </source>
</evidence>
<keyword evidence="3" id="KW-1185">Reference proteome</keyword>
<protein>
    <submittedName>
        <fullName evidence="2">Uncharacterized protein</fullName>
    </submittedName>
</protein>
<reference evidence="2 3" key="1">
    <citation type="journal article" date="2011" name="Mol. Biol. Evol.">
        <title>Phylogenomic evidence for the presence of a flagellum and cbb3 oxidase in the free-living mitochondrial ancestor.</title>
        <authorList>
            <person name="Sassera D."/>
            <person name="Lo N."/>
            <person name="Epis S."/>
            <person name="D'Auria G."/>
            <person name="Montagna M."/>
            <person name="Comandatore F."/>
            <person name="Horner D."/>
            <person name="Pereto J."/>
            <person name="Luciano A.M."/>
            <person name="Franciosi F."/>
            <person name="Ferri E."/>
            <person name="Crotti E."/>
            <person name="Bazzocchi C."/>
            <person name="Daffonchio D."/>
            <person name="Sacchi L."/>
            <person name="Moya A."/>
            <person name="Latorre A."/>
            <person name="Bandi C."/>
        </authorList>
    </citation>
    <scope>NUCLEOTIDE SEQUENCE [LARGE SCALE GENOMIC DNA]</scope>
    <source>
        <strain evidence="2 3">IricVA</strain>
    </source>
</reference>
<dbReference type="KEGG" id="mmn:midi_01129"/>
<feature type="signal peptide" evidence="1">
    <location>
        <begin position="1"/>
        <end position="20"/>
    </location>
</feature>
<accession>F7XU47</accession>
<dbReference type="EMBL" id="CP002130">
    <property type="protein sequence ID" value="AEI89406.1"/>
    <property type="molecule type" value="Genomic_DNA"/>
</dbReference>
<name>F7XU47_MIDMI</name>
<proteinExistence type="predicted"/>
<evidence type="ECO:0000313" key="3">
    <source>
        <dbReference type="Proteomes" id="UP000006639"/>
    </source>
</evidence>
<sequence length="100" mass="10838">MKLPATRMLAPASYSIHCLAVVSFNASVYGQQYIAVCGVDFTANISNFFSCEGKNFCPARPGCTVITNIKSIESYKLSSIGRYRNTGSNSITLNFLKGLP</sequence>
<evidence type="ECO:0000313" key="2">
    <source>
        <dbReference type="EMBL" id="AEI89406.1"/>
    </source>
</evidence>